<gene>
    <name evidence="10" type="ORF">Rhow_001147</name>
</gene>
<dbReference type="GO" id="GO:0005886">
    <property type="term" value="C:plasma membrane"/>
    <property type="evidence" value="ECO:0007669"/>
    <property type="project" value="UniProtKB-SubCell"/>
</dbReference>
<dbReference type="InterPro" id="IPR020846">
    <property type="entry name" value="MFS_dom"/>
</dbReference>
<dbReference type="RefSeq" id="WP_124390756.1">
    <property type="nucleotide sequence ID" value="NZ_BHYM01000016.1"/>
</dbReference>
<dbReference type="Gene3D" id="1.20.1250.20">
    <property type="entry name" value="MFS general substrate transporter like domains"/>
    <property type="match status" value="2"/>
</dbReference>
<dbReference type="SUPFAM" id="SSF103473">
    <property type="entry name" value="MFS general substrate transporter"/>
    <property type="match status" value="1"/>
</dbReference>
<feature type="transmembrane region" description="Helical" evidence="8">
    <location>
        <begin position="154"/>
        <end position="176"/>
    </location>
</feature>
<keyword evidence="5 8" id="KW-1133">Transmembrane helix</keyword>
<evidence type="ECO:0000256" key="1">
    <source>
        <dbReference type="ARBA" id="ARBA00004651"/>
    </source>
</evidence>
<feature type="transmembrane region" description="Helical" evidence="8">
    <location>
        <begin position="54"/>
        <end position="77"/>
    </location>
</feature>
<keyword evidence="3" id="KW-1003">Cell membrane</keyword>
<feature type="transmembrane region" description="Helical" evidence="8">
    <location>
        <begin position="381"/>
        <end position="401"/>
    </location>
</feature>
<dbReference type="PANTHER" id="PTHR43045">
    <property type="entry name" value="SHIKIMATE TRANSPORTER"/>
    <property type="match status" value="1"/>
</dbReference>
<feature type="transmembrane region" description="Helical" evidence="8">
    <location>
        <begin position="407"/>
        <end position="425"/>
    </location>
</feature>
<feature type="transmembrane region" description="Helical" evidence="8">
    <location>
        <begin position="280"/>
        <end position="300"/>
    </location>
</feature>
<dbReference type="InterPro" id="IPR036259">
    <property type="entry name" value="MFS_trans_sf"/>
</dbReference>
<protein>
    <submittedName>
        <fullName evidence="10">L-Proline/Glycine betaine transporter ProP</fullName>
    </submittedName>
</protein>
<feature type="transmembrane region" description="Helical" evidence="8">
    <location>
        <begin position="119"/>
        <end position="142"/>
    </location>
</feature>
<dbReference type="GO" id="GO:0022857">
    <property type="term" value="F:transmembrane transporter activity"/>
    <property type="evidence" value="ECO:0007669"/>
    <property type="project" value="InterPro"/>
</dbReference>
<dbReference type="InterPro" id="IPR011701">
    <property type="entry name" value="MFS"/>
</dbReference>
<dbReference type="EMBL" id="BHYM01000016">
    <property type="protein sequence ID" value="GCE38125.1"/>
    <property type="molecule type" value="Genomic_DNA"/>
</dbReference>
<dbReference type="PROSITE" id="PS50850">
    <property type="entry name" value="MFS"/>
    <property type="match status" value="1"/>
</dbReference>
<proteinExistence type="predicted"/>
<accession>A0A402C3A9</accession>
<name>A0A402C3A9_RHOWR</name>
<comment type="caution">
    <text evidence="10">The sequence shown here is derived from an EMBL/GenBank/DDBJ whole genome shotgun (WGS) entry which is preliminary data.</text>
</comment>
<evidence type="ECO:0000256" key="2">
    <source>
        <dbReference type="ARBA" id="ARBA00022448"/>
    </source>
</evidence>
<dbReference type="CDD" id="cd17369">
    <property type="entry name" value="MFS_ShiA_like"/>
    <property type="match status" value="1"/>
</dbReference>
<feature type="region of interest" description="Disordered" evidence="7">
    <location>
        <begin position="444"/>
        <end position="466"/>
    </location>
</feature>
<feature type="transmembrane region" description="Helical" evidence="8">
    <location>
        <begin position="21"/>
        <end position="42"/>
    </location>
</feature>
<feature type="transmembrane region" description="Helical" evidence="8">
    <location>
        <begin position="340"/>
        <end position="360"/>
    </location>
</feature>
<dbReference type="Pfam" id="PF07690">
    <property type="entry name" value="MFS_1"/>
    <property type="match status" value="1"/>
</dbReference>
<evidence type="ECO:0000256" key="5">
    <source>
        <dbReference type="ARBA" id="ARBA00022989"/>
    </source>
</evidence>
<comment type="subcellular location">
    <subcellularLocation>
        <location evidence="1">Cell membrane</location>
        <topology evidence="1">Multi-pass membrane protein</topology>
    </subcellularLocation>
</comment>
<keyword evidence="11" id="KW-1185">Reference proteome</keyword>
<evidence type="ECO:0000259" key="9">
    <source>
        <dbReference type="PROSITE" id="PS50850"/>
    </source>
</evidence>
<evidence type="ECO:0000256" key="6">
    <source>
        <dbReference type="ARBA" id="ARBA00023136"/>
    </source>
</evidence>
<feature type="transmembrane region" description="Helical" evidence="8">
    <location>
        <begin position="309"/>
        <end position="328"/>
    </location>
</feature>
<dbReference type="Proteomes" id="UP000287519">
    <property type="component" value="Unassembled WGS sequence"/>
</dbReference>
<evidence type="ECO:0000313" key="10">
    <source>
        <dbReference type="EMBL" id="GCE38125.1"/>
    </source>
</evidence>
<evidence type="ECO:0000256" key="3">
    <source>
        <dbReference type="ARBA" id="ARBA00022475"/>
    </source>
</evidence>
<keyword evidence="4 8" id="KW-0812">Transmembrane</keyword>
<dbReference type="OrthoDB" id="8953821at2"/>
<sequence>MSTDNPVRSRADVRRVALSSYLGTTIEYYDFLLYGTAAALVFNKVFFSNLSPAIGTLVALATLAAGYLARFVGAMIFGHFGDRTGRKKVMLTTMVIMGLSSGFIGLLPTYDQIGGAAPLLLVSLRLVQGIAVGGEYGGAVLMVSEHASTKRRGLASSAAAMGGPSGQLLATGAMLWVASLPEDQMLSWGWRVPFLVSFVLLAVGMYFRVRVHESPVFLDSQAATASPPKGTPIAALLRSEPATLFKAVLFQIGPYCGMGIFGIFIISYAPTIGHSRSTALTGVLVGTFLSVVMTPAYAALSDRIGRRPVVLGGIIATATVAFPIFYLVNLGSSPILVTTIALYIGLVMTSVTGVAPVMLTEMFPTKWRYTGVSTTYQLAQTVGSGFSPLIATSLLTAAGGATNTWPVGLFLVLTAAASIWAVLTLPDRSHQELDQIGPGIAGGLAAPSPRTGDTVHLSDQTMFDPH</sequence>
<organism evidence="10 11">
    <name type="scientific">Rhodococcus wratislaviensis</name>
    <name type="common">Tsukamurella wratislaviensis</name>
    <dbReference type="NCBI Taxonomy" id="44752"/>
    <lineage>
        <taxon>Bacteria</taxon>
        <taxon>Bacillati</taxon>
        <taxon>Actinomycetota</taxon>
        <taxon>Actinomycetes</taxon>
        <taxon>Mycobacteriales</taxon>
        <taxon>Nocardiaceae</taxon>
        <taxon>Rhodococcus</taxon>
    </lineage>
</organism>
<feature type="transmembrane region" description="Helical" evidence="8">
    <location>
        <begin position="188"/>
        <end position="207"/>
    </location>
</feature>
<feature type="transmembrane region" description="Helical" evidence="8">
    <location>
        <begin position="89"/>
        <end position="107"/>
    </location>
</feature>
<feature type="transmembrane region" description="Helical" evidence="8">
    <location>
        <begin position="247"/>
        <end position="268"/>
    </location>
</feature>
<feature type="domain" description="Major facilitator superfamily (MFS) profile" evidence="9">
    <location>
        <begin position="16"/>
        <end position="429"/>
    </location>
</feature>
<evidence type="ECO:0000256" key="4">
    <source>
        <dbReference type="ARBA" id="ARBA00022692"/>
    </source>
</evidence>
<evidence type="ECO:0000313" key="11">
    <source>
        <dbReference type="Proteomes" id="UP000287519"/>
    </source>
</evidence>
<evidence type="ECO:0000256" key="7">
    <source>
        <dbReference type="SAM" id="MobiDB-lite"/>
    </source>
</evidence>
<dbReference type="AlphaFoldDB" id="A0A402C3A9"/>
<reference evidence="10 11" key="1">
    <citation type="submission" date="2018-11" db="EMBL/GenBank/DDBJ databases">
        <title>Microbial catabolism of amino acid.</title>
        <authorList>
            <person name="Hibi M."/>
            <person name="Ogawa J."/>
        </authorList>
    </citation>
    <scope>NUCLEOTIDE SEQUENCE [LARGE SCALE GENOMIC DNA]</scope>
    <source>
        <strain evidence="10 11">C31-06</strain>
    </source>
</reference>
<feature type="compositionally biased region" description="Polar residues" evidence="7">
    <location>
        <begin position="457"/>
        <end position="466"/>
    </location>
</feature>
<keyword evidence="6 8" id="KW-0472">Membrane</keyword>
<dbReference type="PANTHER" id="PTHR43045:SF1">
    <property type="entry name" value="SHIKIMATE TRANSPORTER"/>
    <property type="match status" value="1"/>
</dbReference>
<keyword evidence="2" id="KW-0813">Transport</keyword>
<evidence type="ECO:0000256" key="8">
    <source>
        <dbReference type="SAM" id="Phobius"/>
    </source>
</evidence>